<evidence type="ECO:0000313" key="3">
    <source>
        <dbReference type="Proteomes" id="UP001583172"/>
    </source>
</evidence>
<dbReference type="SMART" id="SM00886">
    <property type="entry name" value="Dabb"/>
    <property type="match status" value="1"/>
</dbReference>
<dbReference type="EMBL" id="JAZGSY010000335">
    <property type="protein sequence ID" value="KAL1837039.1"/>
    <property type="molecule type" value="Genomic_DNA"/>
</dbReference>
<protein>
    <recommendedName>
        <fullName evidence="1">Stress-response A/B barrel domain-containing protein</fullName>
    </recommendedName>
</protein>
<evidence type="ECO:0000259" key="1">
    <source>
        <dbReference type="PROSITE" id="PS51502"/>
    </source>
</evidence>
<evidence type="ECO:0000313" key="2">
    <source>
        <dbReference type="EMBL" id="KAL1837039.1"/>
    </source>
</evidence>
<reference evidence="2 3" key="1">
    <citation type="journal article" date="2024" name="Commun. Biol.">
        <title>Comparative genomic analysis of thermophilic fungi reveals convergent evolutionary adaptations and gene losses.</title>
        <authorList>
            <person name="Steindorff A.S."/>
            <person name="Aguilar-Pontes M.V."/>
            <person name="Robinson A.J."/>
            <person name="Andreopoulos B."/>
            <person name="LaButti K."/>
            <person name="Kuo A."/>
            <person name="Mondo S."/>
            <person name="Riley R."/>
            <person name="Otillar R."/>
            <person name="Haridas S."/>
            <person name="Lipzen A."/>
            <person name="Grimwood J."/>
            <person name="Schmutz J."/>
            <person name="Clum A."/>
            <person name="Reid I.D."/>
            <person name="Moisan M.C."/>
            <person name="Butler G."/>
            <person name="Nguyen T.T.M."/>
            <person name="Dewar K."/>
            <person name="Conant G."/>
            <person name="Drula E."/>
            <person name="Henrissat B."/>
            <person name="Hansel C."/>
            <person name="Singer S."/>
            <person name="Hutchinson M.I."/>
            <person name="de Vries R.P."/>
            <person name="Natvig D.O."/>
            <person name="Powell A.J."/>
            <person name="Tsang A."/>
            <person name="Grigoriev I.V."/>
        </authorList>
    </citation>
    <scope>NUCLEOTIDE SEQUENCE [LARGE SCALE GENOMIC DNA]</scope>
    <source>
        <strain evidence="2 3">CBS 620.91</strain>
    </source>
</reference>
<keyword evidence="3" id="KW-1185">Reference proteome</keyword>
<dbReference type="InterPro" id="IPR011008">
    <property type="entry name" value="Dimeric_a/b-barrel"/>
</dbReference>
<dbReference type="SUPFAM" id="SSF54909">
    <property type="entry name" value="Dimeric alpha+beta barrel"/>
    <property type="match status" value="1"/>
</dbReference>
<organism evidence="2 3">
    <name type="scientific">Humicola insolens</name>
    <name type="common">Soft-rot fungus</name>
    <dbReference type="NCBI Taxonomy" id="85995"/>
    <lineage>
        <taxon>Eukaryota</taxon>
        <taxon>Fungi</taxon>
        <taxon>Dikarya</taxon>
        <taxon>Ascomycota</taxon>
        <taxon>Pezizomycotina</taxon>
        <taxon>Sordariomycetes</taxon>
        <taxon>Sordariomycetidae</taxon>
        <taxon>Sordariales</taxon>
        <taxon>Chaetomiaceae</taxon>
        <taxon>Mycothermus</taxon>
    </lineage>
</organism>
<gene>
    <name evidence="2" type="ORF">VTJ49DRAFT_4328</name>
</gene>
<dbReference type="InterPro" id="IPR013097">
    <property type="entry name" value="Dabb"/>
</dbReference>
<dbReference type="Pfam" id="PF07876">
    <property type="entry name" value="Dabb"/>
    <property type="match status" value="1"/>
</dbReference>
<name>A0ABR3V5K6_HUMIN</name>
<comment type="caution">
    <text evidence="2">The sequence shown here is derived from an EMBL/GenBank/DDBJ whole genome shotgun (WGS) entry which is preliminary data.</text>
</comment>
<feature type="domain" description="Stress-response A/B barrel" evidence="1">
    <location>
        <begin position="16"/>
        <end position="113"/>
    </location>
</feature>
<accession>A0ABR3V5K6</accession>
<dbReference type="Gene3D" id="3.30.70.100">
    <property type="match status" value="1"/>
</dbReference>
<dbReference type="PROSITE" id="PS51502">
    <property type="entry name" value="S_R_A_B_BARREL"/>
    <property type="match status" value="1"/>
</dbReference>
<sequence>MGSIEGNTTMAAHETIYRITLFKIPDPEGRQTLVAAYKELAKSHIKDGKPYILEASAGEILDDPRSAGYTELGHTVFASQEDMEYFDKECPAHAALREKVTPLVTERPLVVNEKRGGEA</sequence>
<dbReference type="Proteomes" id="UP001583172">
    <property type="component" value="Unassembled WGS sequence"/>
</dbReference>
<proteinExistence type="predicted"/>